<reference evidence="1 2" key="1">
    <citation type="submission" date="2008-12" db="EMBL/GenBank/DDBJ databases">
        <title>Annotation of Bacteroides fragilis strain 3_1_12.</title>
        <authorList>
            <consortium name="The Broad Institute Genome Sequencing Platform"/>
            <person name="Ward D."/>
            <person name="Young S.K."/>
            <person name="Kodira C.D."/>
            <person name="Zeng Q."/>
            <person name="Koehrsen M."/>
            <person name="Alvarado L."/>
            <person name="Berlin A."/>
            <person name="Borenstein D."/>
            <person name="Chen Z."/>
            <person name="Engels R."/>
            <person name="Freedman E."/>
            <person name="Gellesch M."/>
            <person name="Goldberg J."/>
            <person name="Griggs A."/>
            <person name="Gujja S."/>
            <person name="Heiman D."/>
            <person name="Hepburn T."/>
            <person name="Howarth C."/>
            <person name="Jen D."/>
            <person name="Larson L."/>
            <person name="Lewis B."/>
            <person name="Mehta T."/>
            <person name="Park D."/>
            <person name="Pearson M."/>
            <person name="Roberts A."/>
            <person name="Saif S."/>
            <person name="Shea T."/>
            <person name="Shenoy N."/>
            <person name="Sisk P."/>
            <person name="Stolte C."/>
            <person name="Sykes S."/>
            <person name="Walk T."/>
            <person name="White J."/>
            <person name="Yandava C."/>
            <person name="Allen-Vercoe E."/>
            <person name="Strauss J."/>
            <person name="Ambrose C."/>
            <person name="Lander E."/>
            <person name="Nusbaum C."/>
            <person name="Galagan J."/>
            <person name="Birren B."/>
        </authorList>
    </citation>
    <scope>NUCLEOTIDE SEQUENCE [LARGE SCALE GENOMIC DNA]</scope>
    <source>
        <strain evidence="1 2">3_1_12</strain>
    </source>
</reference>
<organism evidence="1 2">
    <name type="scientific">Bacteroides fragilis 3_1_12</name>
    <dbReference type="NCBI Taxonomy" id="457424"/>
    <lineage>
        <taxon>Bacteria</taxon>
        <taxon>Pseudomonadati</taxon>
        <taxon>Bacteroidota</taxon>
        <taxon>Bacteroidia</taxon>
        <taxon>Bacteroidales</taxon>
        <taxon>Bacteroidaceae</taxon>
        <taxon>Bacteroides</taxon>
    </lineage>
</organism>
<gene>
    <name evidence="1" type="ORF">BFAG_03968</name>
</gene>
<evidence type="ECO:0000313" key="1">
    <source>
        <dbReference type="EMBL" id="EFR55270.1"/>
    </source>
</evidence>
<proteinExistence type="predicted"/>
<dbReference type="Proteomes" id="UP000005101">
    <property type="component" value="Unassembled WGS sequence"/>
</dbReference>
<accession>A0ABN0BR34</accession>
<sequence>MPIGTRLSFRTITTVYKYLFLNCGKDKSPMRTFQDIIWERLHNNIYNDIKATQITKQIISLISKIIFY</sequence>
<name>A0ABN0BR34_BACFG</name>
<dbReference type="EMBL" id="EQ973216">
    <property type="protein sequence ID" value="EFR55270.1"/>
    <property type="molecule type" value="Genomic_DNA"/>
</dbReference>
<evidence type="ECO:0000313" key="2">
    <source>
        <dbReference type="Proteomes" id="UP000005101"/>
    </source>
</evidence>
<evidence type="ECO:0008006" key="3">
    <source>
        <dbReference type="Google" id="ProtNLM"/>
    </source>
</evidence>
<keyword evidence="2" id="KW-1185">Reference proteome</keyword>
<protein>
    <recommendedName>
        <fullName evidence="3">Transposase</fullName>
    </recommendedName>
</protein>